<reference evidence="2" key="1">
    <citation type="journal article" date="2014" name="PLoS ONE">
        <title>Transcriptome-Based Identification of ABC Transporters in the Western Tarnished Plant Bug Lygus hesperus.</title>
        <authorList>
            <person name="Hull J.J."/>
            <person name="Chaney K."/>
            <person name="Geib S.M."/>
            <person name="Fabrick J.A."/>
            <person name="Brent C.S."/>
            <person name="Walsh D."/>
            <person name="Lavine L.C."/>
        </authorList>
    </citation>
    <scope>NUCLEOTIDE SEQUENCE</scope>
</reference>
<feature type="compositionally biased region" description="Low complexity" evidence="1">
    <location>
        <begin position="15"/>
        <end position="30"/>
    </location>
</feature>
<dbReference type="AlphaFoldDB" id="A0A0A9WKJ1"/>
<protein>
    <submittedName>
        <fullName evidence="2">Uncharacterized protein</fullName>
    </submittedName>
</protein>
<sequence length="130" mass="13949">PISVLYAHRSSFTPLTTSPSHLPTTSSASAGFGKIVENSAENSAENSEQNSHGIHTQQSASQGDDFTTLLHILQSSTSHSAPPRTPVVPVYTQLDIAIYAEQSLVLGPLQERYRAPPGLAVLLKYLLPLQ</sequence>
<organism evidence="2">
    <name type="scientific">Lygus hesperus</name>
    <name type="common">Western plant bug</name>
    <dbReference type="NCBI Taxonomy" id="30085"/>
    <lineage>
        <taxon>Eukaryota</taxon>
        <taxon>Metazoa</taxon>
        <taxon>Ecdysozoa</taxon>
        <taxon>Arthropoda</taxon>
        <taxon>Hexapoda</taxon>
        <taxon>Insecta</taxon>
        <taxon>Pterygota</taxon>
        <taxon>Neoptera</taxon>
        <taxon>Paraneoptera</taxon>
        <taxon>Hemiptera</taxon>
        <taxon>Heteroptera</taxon>
        <taxon>Panheteroptera</taxon>
        <taxon>Cimicomorpha</taxon>
        <taxon>Miridae</taxon>
        <taxon>Mirini</taxon>
        <taxon>Lygus</taxon>
    </lineage>
</organism>
<reference evidence="2" key="2">
    <citation type="submission" date="2014-07" db="EMBL/GenBank/DDBJ databases">
        <authorList>
            <person name="Hull J."/>
        </authorList>
    </citation>
    <scope>NUCLEOTIDE SEQUENCE</scope>
</reference>
<feature type="non-terminal residue" evidence="2">
    <location>
        <position position="1"/>
    </location>
</feature>
<name>A0A0A9WKJ1_LYGHE</name>
<accession>A0A0A9WKJ1</accession>
<feature type="region of interest" description="Disordered" evidence="1">
    <location>
        <begin position="15"/>
        <end position="62"/>
    </location>
</feature>
<feature type="compositionally biased region" description="Polar residues" evidence="1">
    <location>
        <begin position="52"/>
        <end position="62"/>
    </location>
</feature>
<gene>
    <name evidence="2" type="ORF">CM83_99922</name>
</gene>
<evidence type="ECO:0000313" key="2">
    <source>
        <dbReference type="EMBL" id="JAG08962.1"/>
    </source>
</evidence>
<proteinExistence type="predicted"/>
<evidence type="ECO:0000256" key="1">
    <source>
        <dbReference type="SAM" id="MobiDB-lite"/>
    </source>
</evidence>
<feature type="compositionally biased region" description="Low complexity" evidence="1">
    <location>
        <begin position="37"/>
        <end position="51"/>
    </location>
</feature>
<dbReference type="EMBL" id="GBHO01034642">
    <property type="protein sequence ID" value="JAG08962.1"/>
    <property type="molecule type" value="Transcribed_RNA"/>
</dbReference>